<dbReference type="Proteomes" id="UP000636709">
    <property type="component" value="Unassembled WGS sequence"/>
</dbReference>
<dbReference type="AlphaFoldDB" id="A0A835AR20"/>
<dbReference type="OrthoDB" id="675127at2759"/>
<dbReference type="Pfam" id="PF05056">
    <property type="entry name" value="DUF674"/>
    <property type="match status" value="2"/>
</dbReference>
<name>A0A835AR20_9POAL</name>
<dbReference type="InterPro" id="IPR007750">
    <property type="entry name" value="DUF674"/>
</dbReference>
<dbReference type="PANTHER" id="PTHR33103">
    <property type="entry name" value="OS01G0153900 PROTEIN"/>
    <property type="match status" value="1"/>
</dbReference>
<dbReference type="EMBL" id="JACEFO010002261">
    <property type="protein sequence ID" value="KAF8670206.1"/>
    <property type="molecule type" value="Genomic_DNA"/>
</dbReference>
<comment type="caution">
    <text evidence="1">The sequence shown here is derived from an EMBL/GenBank/DDBJ whole genome shotgun (WGS) entry which is preliminary data.</text>
</comment>
<evidence type="ECO:0000313" key="1">
    <source>
        <dbReference type="EMBL" id="KAF8670206.1"/>
    </source>
</evidence>
<proteinExistence type="predicted"/>
<accession>A0A835AR20</accession>
<protein>
    <submittedName>
        <fullName evidence="1">Uncharacterized protein</fullName>
    </submittedName>
</protein>
<organism evidence="1 2">
    <name type="scientific">Digitaria exilis</name>
    <dbReference type="NCBI Taxonomy" id="1010633"/>
    <lineage>
        <taxon>Eukaryota</taxon>
        <taxon>Viridiplantae</taxon>
        <taxon>Streptophyta</taxon>
        <taxon>Embryophyta</taxon>
        <taxon>Tracheophyta</taxon>
        <taxon>Spermatophyta</taxon>
        <taxon>Magnoliopsida</taxon>
        <taxon>Liliopsida</taxon>
        <taxon>Poales</taxon>
        <taxon>Poaceae</taxon>
        <taxon>PACMAD clade</taxon>
        <taxon>Panicoideae</taxon>
        <taxon>Panicodae</taxon>
        <taxon>Paniceae</taxon>
        <taxon>Anthephorinae</taxon>
        <taxon>Digitaria</taxon>
    </lineage>
</organism>
<sequence>MLCQQCEKPLDLLWFWTKRDRGVKDHGVFVRGGISYAITDNLQVVPADTDSLMYLLHDMGIEDVTMLEEKAVELGLEEGSSSISAIDNLHKSVVKNMSGCFKSDGCRGMVLSPYLPPFFSCGNHVLMIDELPPVKGSVPCCPSCIRNCSSFSLSEMKCSHAKTKVLAVNPKVPTMTTETGGGYAKGPGKFLVTNELIVVPFSLINSLNALKKKEHPVSKLAATEFTFTQVEVIRVTFSATSCLPSKSNSRDIDSL</sequence>
<dbReference type="PANTHER" id="PTHR33103:SF27">
    <property type="entry name" value="OS04G0594700 PROTEIN"/>
    <property type="match status" value="1"/>
</dbReference>
<keyword evidence="2" id="KW-1185">Reference proteome</keyword>
<reference evidence="1" key="1">
    <citation type="submission" date="2020-07" db="EMBL/GenBank/DDBJ databases">
        <title>Genome sequence and genetic diversity analysis of an under-domesticated orphan crop, white fonio (Digitaria exilis).</title>
        <authorList>
            <person name="Bennetzen J.L."/>
            <person name="Chen S."/>
            <person name="Ma X."/>
            <person name="Wang X."/>
            <person name="Yssel A.E.J."/>
            <person name="Chaluvadi S.R."/>
            <person name="Johnson M."/>
            <person name="Gangashetty P."/>
            <person name="Hamidou F."/>
            <person name="Sanogo M.D."/>
            <person name="Zwaenepoel A."/>
            <person name="Wallace J."/>
            <person name="Van De Peer Y."/>
            <person name="Van Deynze A."/>
        </authorList>
    </citation>
    <scope>NUCLEOTIDE SEQUENCE</scope>
    <source>
        <tissue evidence="1">Leaves</tissue>
    </source>
</reference>
<gene>
    <name evidence="1" type="ORF">HU200_050736</name>
</gene>
<evidence type="ECO:0000313" key="2">
    <source>
        <dbReference type="Proteomes" id="UP000636709"/>
    </source>
</evidence>